<gene>
    <name evidence="1" type="ORF">AB8Z38_00205</name>
</gene>
<dbReference type="EMBL" id="CP165734">
    <property type="protein sequence ID" value="XDV58038.1"/>
    <property type="molecule type" value="Genomic_DNA"/>
</dbReference>
<organism evidence="1">
    <name type="scientific">Bradyrhizobium sp. LLZ17</name>
    <dbReference type="NCBI Taxonomy" id="3239388"/>
    <lineage>
        <taxon>Bacteria</taxon>
        <taxon>Pseudomonadati</taxon>
        <taxon>Pseudomonadota</taxon>
        <taxon>Alphaproteobacteria</taxon>
        <taxon>Hyphomicrobiales</taxon>
        <taxon>Nitrobacteraceae</taxon>
        <taxon>Bradyrhizobium</taxon>
    </lineage>
</organism>
<keyword evidence="1" id="KW-0223">Dioxygenase</keyword>
<name>A0AB39XJG7_9BRAD</name>
<sequence>MLQQISDISSEIERNGFYVFKNSLEPQLVDKARAEIQAWLDRDIRERQDGGVEAAWFTGDAGISILTKPTQILLDAYAKSPALDLLVEQVLSDPLSSGVLKQLAGENIKFRGYNVQRMTGEPDPRPMIGISPNPHEWHRDSPGEFGIALFLEDIPGPENGATSLVPGSHYFPYCPRWNCLFGPPFKTKEGRGGLDFFLRFNIANRMLGRRINGRATGAYGKQGDFYFFINDVWHGREPNMNGRAGIKFMIGAFPADEPFPDKVVPPDEETLAKLPPLVRKAASLASPAPSSETPNTILQRVRGHRAENAPANIFKMAQYERQFAESLSRLAYKFSEGMRTLTSPFAGRFPWSAKS</sequence>
<dbReference type="GO" id="GO:0016706">
    <property type="term" value="F:2-oxoglutarate-dependent dioxygenase activity"/>
    <property type="evidence" value="ECO:0007669"/>
    <property type="project" value="UniProtKB-ARBA"/>
</dbReference>
<protein>
    <submittedName>
        <fullName evidence="1">Phytanoyl-CoA dioxygenase family protein</fullName>
    </submittedName>
</protein>
<evidence type="ECO:0000313" key="1">
    <source>
        <dbReference type="EMBL" id="XDV58038.1"/>
    </source>
</evidence>
<reference evidence="1" key="1">
    <citation type="submission" date="2024-08" db="EMBL/GenBank/DDBJ databases">
        <authorList>
            <person name="Chaddad Z."/>
            <person name="Lamrabet M."/>
            <person name="Bouhnik O."/>
            <person name="Alami S."/>
            <person name="Wipf D."/>
            <person name="Courty P.E."/>
            <person name="Missbah El Idrissi M."/>
        </authorList>
    </citation>
    <scope>NUCLEOTIDE SEQUENCE</scope>
    <source>
        <strain evidence="1">LLZ17</strain>
    </source>
</reference>
<dbReference type="AlphaFoldDB" id="A0AB39XJG7"/>
<dbReference type="Pfam" id="PF05721">
    <property type="entry name" value="PhyH"/>
    <property type="match status" value="1"/>
</dbReference>
<dbReference type="Gene3D" id="2.60.120.620">
    <property type="entry name" value="q2cbj1_9rhob like domain"/>
    <property type="match status" value="1"/>
</dbReference>
<keyword evidence="1" id="KW-0560">Oxidoreductase</keyword>
<dbReference type="InterPro" id="IPR008775">
    <property type="entry name" value="Phytyl_CoA_dOase-like"/>
</dbReference>
<dbReference type="RefSeq" id="WP_369722507.1">
    <property type="nucleotide sequence ID" value="NZ_CP165734.1"/>
</dbReference>
<accession>A0AB39XJG7</accession>
<proteinExistence type="predicted"/>
<dbReference type="SUPFAM" id="SSF51197">
    <property type="entry name" value="Clavaminate synthase-like"/>
    <property type="match status" value="1"/>
</dbReference>